<keyword evidence="7" id="KW-0378">Hydrolase</keyword>
<dbReference type="PANTHER" id="PTHR43344:SF2">
    <property type="entry name" value="PHOSPHOSERINE PHOSPHATASE"/>
    <property type="match status" value="1"/>
</dbReference>
<dbReference type="GO" id="GO:0036424">
    <property type="term" value="F:L-phosphoserine phosphatase activity"/>
    <property type="evidence" value="ECO:0007669"/>
    <property type="project" value="InterPro"/>
</dbReference>
<dbReference type="Gene3D" id="3.40.50.1000">
    <property type="entry name" value="HAD superfamily/HAD-like"/>
    <property type="match status" value="1"/>
</dbReference>
<reference evidence="12" key="1">
    <citation type="submission" date="2020-05" db="EMBL/GenBank/DDBJ databases">
        <authorList>
            <person name="Chiriac C."/>
            <person name="Salcher M."/>
            <person name="Ghai R."/>
            <person name="Kavagutti S V."/>
        </authorList>
    </citation>
    <scope>NUCLEOTIDE SEQUENCE</scope>
</reference>
<evidence type="ECO:0000259" key="11">
    <source>
        <dbReference type="Pfam" id="PF21086"/>
    </source>
</evidence>
<dbReference type="GO" id="GO:0000287">
    <property type="term" value="F:magnesium ion binding"/>
    <property type="evidence" value="ECO:0007669"/>
    <property type="project" value="TreeGrafter"/>
</dbReference>
<dbReference type="SFLD" id="SFLDS00003">
    <property type="entry name" value="Haloacid_Dehalogenase"/>
    <property type="match status" value="1"/>
</dbReference>
<dbReference type="SUPFAM" id="SSF55021">
    <property type="entry name" value="ACT-like"/>
    <property type="match status" value="1"/>
</dbReference>
<dbReference type="UniPathway" id="UPA00135">
    <property type="reaction ID" value="UER00198"/>
</dbReference>
<dbReference type="Gene3D" id="3.30.70.260">
    <property type="match status" value="2"/>
</dbReference>
<dbReference type="EMBL" id="CAFBMO010000096">
    <property type="protein sequence ID" value="CAB4918374.1"/>
    <property type="molecule type" value="Genomic_DNA"/>
</dbReference>
<dbReference type="GO" id="GO:0005737">
    <property type="term" value="C:cytoplasm"/>
    <property type="evidence" value="ECO:0007669"/>
    <property type="project" value="TreeGrafter"/>
</dbReference>
<evidence type="ECO:0000256" key="6">
    <source>
        <dbReference type="ARBA" id="ARBA00022723"/>
    </source>
</evidence>
<dbReference type="NCBIfam" id="TIGR00338">
    <property type="entry name" value="serB"/>
    <property type="match status" value="1"/>
</dbReference>
<name>A0A6J7HF34_9ZZZZ</name>
<evidence type="ECO:0000256" key="9">
    <source>
        <dbReference type="ARBA" id="ARBA00023299"/>
    </source>
</evidence>
<dbReference type="SFLD" id="SFLDG01137">
    <property type="entry name" value="C1.6.1:_Phosphoserine_Phosphat"/>
    <property type="match status" value="1"/>
</dbReference>
<evidence type="ECO:0000313" key="12">
    <source>
        <dbReference type="EMBL" id="CAB4918374.1"/>
    </source>
</evidence>
<dbReference type="Gene3D" id="1.10.150.210">
    <property type="entry name" value="Phosphoserine phosphatase, domain 2"/>
    <property type="match status" value="1"/>
</dbReference>
<keyword evidence="6" id="KW-0479">Metal-binding</keyword>
<comment type="pathway">
    <text evidence="2">Amino-acid biosynthesis; L-serine biosynthesis; L-serine from 3-phospho-D-glycerate: step 3/3.</text>
</comment>
<comment type="cofactor">
    <cofactor evidence="1">
        <name>Mg(2+)</name>
        <dbReference type="ChEBI" id="CHEBI:18420"/>
    </cofactor>
</comment>
<dbReference type="InterPro" id="IPR004469">
    <property type="entry name" value="PSP"/>
</dbReference>
<gene>
    <name evidence="12" type="ORF">UFOPK3576_01552</name>
</gene>
<dbReference type="NCBIfam" id="TIGR01488">
    <property type="entry name" value="HAD-SF-IB"/>
    <property type="match status" value="1"/>
</dbReference>
<evidence type="ECO:0000256" key="1">
    <source>
        <dbReference type="ARBA" id="ARBA00001946"/>
    </source>
</evidence>
<organism evidence="12">
    <name type="scientific">freshwater metagenome</name>
    <dbReference type="NCBI Taxonomy" id="449393"/>
    <lineage>
        <taxon>unclassified sequences</taxon>
        <taxon>metagenomes</taxon>
        <taxon>ecological metagenomes</taxon>
    </lineage>
</organism>
<dbReference type="InterPro" id="IPR023214">
    <property type="entry name" value="HAD_sf"/>
</dbReference>
<keyword evidence="9" id="KW-0718">Serine biosynthesis</keyword>
<evidence type="ECO:0000256" key="7">
    <source>
        <dbReference type="ARBA" id="ARBA00022801"/>
    </source>
</evidence>
<evidence type="ECO:0000256" key="4">
    <source>
        <dbReference type="ARBA" id="ARBA00012640"/>
    </source>
</evidence>
<evidence type="ECO:0000256" key="2">
    <source>
        <dbReference type="ARBA" id="ARBA00005135"/>
    </source>
</evidence>
<proteinExistence type="inferred from homology"/>
<accession>A0A6J7HF34</accession>
<dbReference type="Pfam" id="PF21086">
    <property type="entry name" value="ACT_PSP_2"/>
    <property type="match status" value="1"/>
</dbReference>
<keyword evidence="5" id="KW-0028">Amino-acid biosynthesis</keyword>
<evidence type="ECO:0000256" key="10">
    <source>
        <dbReference type="ARBA" id="ARBA00031693"/>
    </source>
</evidence>
<protein>
    <recommendedName>
        <fullName evidence="4">phosphoserine phosphatase</fullName>
        <ecNumber evidence="4">3.1.3.3</ecNumber>
    </recommendedName>
    <alternativeName>
        <fullName evidence="10">O-phosphoserine phosphohydrolase</fullName>
    </alternativeName>
</protein>
<dbReference type="InterPro" id="IPR050582">
    <property type="entry name" value="HAD-like_SerB"/>
</dbReference>
<dbReference type="InterPro" id="IPR036412">
    <property type="entry name" value="HAD-like_sf"/>
</dbReference>
<evidence type="ECO:0000256" key="5">
    <source>
        <dbReference type="ARBA" id="ARBA00022605"/>
    </source>
</evidence>
<evidence type="ECO:0000256" key="3">
    <source>
        <dbReference type="ARBA" id="ARBA00009184"/>
    </source>
</evidence>
<dbReference type="CDD" id="cd07500">
    <property type="entry name" value="HAD_PSP"/>
    <property type="match status" value="1"/>
</dbReference>
<dbReference type="Pfam" id="PF12710">
    <property type="entry name" value="HAD"/>
    <property type="match status" value="1"/>
</dbReference>
<dbReference type="InterPro" id="IPR045865">
    <property type="entry name" value="ACT-like_dom_sf"/>
</dbReference>
<dbReference type="PANTHER" id="PTHR43344">
    <property type="entry name" value="PHOSPHOSERINE PHOSPHATASE"/>
    <property type="match status" value="1"/>
</dbReference>
<dbReference type="EC" id="3.1.3.3" evidence="4"/>
<comment type="similarity">
    <text evidence="3">Belongs to the HAD-like hydrolase superfamily. SerB family.</text>
</comment>
<sequence length="403" mass="42786">MTTQTLLITLSGHDRPGVTKGLFTALDSSAIVLDIEQLVVRDRLVLTALVDIDSSLISQTTSDVTSLAAELKLDVSINPHVPQSASKRHRIQITLLGAPLRPDAIKRVAEELTTHGANVDRIRRIATYPVTALLFEVSGASAANLRRALASAASETGVDIAVQDAGLDRRGQHLVVMDVDSTVIQNEVIDLLAAEAGVLDEVALITERAMAGELDFAASLRERVALLKGLPVDVIAKVRGQISLTPGARTLCRTLNTLGYRVCLVSGGFVEVIEPLAQELCVDRLRANRLAVDNGFLTGEVEGPIIDRIGKRLALEEFAEEFGIPMRRTIAIGDGANDIDMLEAAGLGVAFNAKAAARAAADTAVSVPYLDSVLYLLGITRDDIEEADEQAGITTPAPPLLGS</sequence>
<dbReference type="Pfam" id="PF13740">
    <property type="entry name" value="ACT_6"/>
    <property type="match status" value="1"/>
</dbReference>
<feature type="domain" description="Phosphoserine phosphatase ACT" evidence="11">
    <location>
        <begin position="93"/>
        <end position="163"/>
    </location>
</feature>
<dbReference type="AlphaFoldDB" id="A0A6J7HF34"/>
<dbReference type="InterPro" id="IPR049148">
    <property type="entry name" value="PSP_ACT"/>
</dbReference>
<dbReference type="GO" id="GO:0006564">
    <property type="term" value="P:L-serine biosynthetic process"/>
    <property type="evidence" value="ECO:0007669"/>
    <property type="project" value="UniProtKB-KW"/>
</dbReference>
<dbReference type="SFLD" id="SFLDF00029">
    <property type="entry name" value="phosphoserine_phosphatase"/>
    <property type="match status" value="1"/>
</dbReference>
<keyword evidence="8" id="KW-0460">Magnesium</keyword>
<dbReference type="SUPFAM" id="SSF56784">
    <property type="entry name" value="HAD-like"/>
    <property type="match status" value="1"/>
</dbReference>
<evidence type="ECO:0000256" key="8">
    <source>
        <dbReference type="ARBA" id="ARBA00022842"/>
    </source>
</evidence>
<dbReference type="SFLD" id="SFLDG01136">
    <property type="entry name" value="C1.6:_Phosphoserine_Phosphatas"/>
    <property type="match status" value="1"/>
</dbReference>